<dbReference type="Proteomes" id="UP000031802">
    <property type="component" value="Unassembled WGS sequence"/>
</dbReference>
<evidence type="ECO:0000259" key="2">
    <source>
        <dbReference type="Pfam" id="PF03572"/>
    </source>
</evidence>
<dbReference type="SUPFAM" id="SSF52096">
    <property type="entry name" value="ClpP/crotonase"/>
    <property type="match status" value="1"/>
</dbReference>
<evidence type="ECO:0000313" key="4">
    <source>
        <dbReference type="Proteomes" id="UP000031802"/>
    </source>
</evidence>
<reference evidence="3 4" key="2">
    <citation type="journal article" date="2015" name="PLoS ONE">
        <title>Whole-Genome Optical Mapping and Finished Genome Sequence of Sphingobacterium deserti sp. nov., a New Species Isolated from the Western Desert of China.</title>
        <authorList>
            <person name="Teng C."/>
            <person name="Zhou Z."/>
            <person name="Molnar I."/>
            <person name="Li X."/>
            <person name="Tang R."/>
            <person name="Chen M."/>
            <person name="Wang L."/>
            <person name="Su S."/>
            <person name="Zhang W."/>
            <person name="Lin M."/>
        </authorList>
    </citation>
    <scope>NUCLEOTIDE SEQUENCE [LARGE SCALE GENOMIC DNA]</scope>
    <source>
        <strain evidence="4">ACCC05744</strain>
    </source>
</reference>
<dbReference type="InterPro" id="IPR005151">
    <property type="entry name" value="Tail-specific_protease"/>
</dbReference>
<dbReference type="EMBL" id="JJMU01000066">
    <property type="protein sequence ID" value="KGE12573.1"/>
    <property type="molecule type" value="Genomic_DNA"/>
</dbReference>
<proteinExistence type="predicted"/>
<feature type="chain" id="PRO_5002142115" evidence="1">
    <location>
        <begin position="20"/>
        <end position="475"/>
    </location>
</feature>
<organism evidence="3 4">
    <name type="scientific">Sphingobacterium deserti</name>
    <dbReference type="NCBI Taxonomy" id="1229276"/>
    <lineage>
        <taxon>Bacteria</taxon>
        <taxon>Pseudomonadati</taxon>
        <taxon>Bacteroidota</taxon>
        <taxon>Sphingobacteriia</taxon>
        <taxon>Sphingobacteriales</taxon>
        <taxon>Sphingobacteriaceae</taxon>
        <taxon>Sphingobacterium</taxon>
    </lineage>
</organism>
<feature type="signal peptide" evidence="1">
    <location>
        <begin position="1"/>
        <end position="19"/>
    </location>
</feature>
<name>A0A0B8T1M1_9SPHI</name>
<reference evidence="4" key="1">
    <citation type="submission" date="2014-04" db="EMBL/GenBank/DDBJ databases">
        <title>Whole-Genome optical mapping and complete genome sequence of Sphingobacterium deserti sp. nov., a new spaces isolated from desert in the west of China.</title>
        <authorList>
            <person name="Teng C."/>
            <person name="Zhou Z."/>
            <person name="Li X."/>
            <person name="Chen M."/>
            <person name="Lin M."/>
            <person name="Wang L."/>
            <person name="Su S."/>
            <person name="Zhang C."/>
            <person name="Zhang W."/>
        </authorList>
    </citation>
    <scope>NUCLEOTIDE SEQUENCE [LARGE SCALE GENOMIC DNA]</scope>
    <source>
        <strain evidence="4">ACCC05744</strain>
    </source>
</reference>
<dbReference type="Gene3D" id="3.90.226.10">
    <property type="entry name" value="2-enoyl-CoA Hydratase, Chain A, domain 1"/>
    <property type="match status" value="1"/>
</dbReference>
<gene>
    <name evidence="3" type="ORF">DI53_3613</name>
</gene>
<dbReference type="InterPro" id="IPR029045">
    <property type="entry name" value="ClpP/crotonase-like_dom_sf"/>
</dbReference>
<dbReference type="GO" id="GO:0008236">
    <property type="term" value="F:serine-type peptidase activity"/>
    <property type="evidence" value="ECO:0007669"/>
    <property type="project" value="InterPro"/>
</dbReference>
<dbReference type="Pfam" id="PF03572">
    <property type="entry name" value="Peptidase_S41"/>
    <property type="match status" value="1"/>
</dbReference>
<comment type="caution">
    <text evidence="3">The sequence shown here is derived from an EMBL/GenBank/DDBJ whole genome shotgun (WGS) entry which is preliminary data.</text>
</comment>
<sequence length="475" mass="55195">MLARLFLFLLLCNSLITYGQNCDCKANYLWVKQTFEDNDAGFEHILAKKGLMAYAAHNKSIEERVAVIDDYDICKEALEDWVKFFRNDHFRFTKTDKVQQKQIAAKIWQKQFLSEELDTALFKNYLREKVNSDIEGIWESPQHTIAVKRSSDRYVASILYDQQDWRKSQLVFEVNKYLDSGTRYLSTFKSMPIKSVDLLDNVILLVDQLTYRRVFPKTALQNSDSEFYRLKTSEETYGYKRDDKTVYLRIPSFTFNKTAIDSLITQMDKSIKETPNLIIDLRDCSGGQDNNFFKLMPYLFTGSSRTVYAEVRSTKQNNLVWESLIANPELDEEEKTAYRMIQNKLNENLGKYINIFGRDVSVSKKGDVLPFPKNIGIIVHENNFSTTEQFILAAKQSRKVKLFGRKTGGALDVSNMIEATSPTGDFIFEYCISRSFRIPDMAVDDMGIHPDIFLDKTIGENHWIDYVSDVLKEWE</sequence>
<keyword evidence="1" id="KW-0732">Signal</keyword>
<dbReference type="STRING" id="1229276.DI53_3613"/>
<dbReference type="GO" id="GO:0006508">
    <property type="term" value="P:proteolysis"/>
    <property type="evidence" value="ECO:0007669"/>
    <property type="project" value="InterPro"/>
</dbReference>
<dbReference type="PATRIC" id="fig|1229276.3.peg.3729"/>
<dbReference type="eggNOG" id="COG0793">
    <property type="taxonomic scope" value="Bacteria"/>
</dbReference>
<feature type="domain" description="Tail specific protease" evidence="2">
    <location>
        <begin position="245"/>
        <end position="452"/>
    </location>
</feature>
<accession>A0A0B8T1M1</accession>
<evidence type="ECO:0000256" key="1">
    <source>
        <dbReference type="SAM" id="SignalP"/>
    </source>
</evidence>
<protein>
    <submittedName>
        <fullName evidence="3">Peptidase S41</fullName>
    </submittedName>
</protein>
<evidence type="ECO:0000313" key="3">
    <source>
        <dbReference type="EMBL" id="KGE12573.1"/>
    </source>
</evidence>
<keyword evidence="4" id="KW-1185">Reference proteome</keyword>
<dbReference type="AlphaFoldDB" id="A0A0B8T1M1"/>